<name>A0A5J4UH14_9EUKA</name>
<dbReference type="OrthoDB" id="409897at2759"/>
<evidence type="ECO:0000313" key="1">
    <source>
        <dbReference type="EMBL" id="KAA6370096.1"/>
    </source>
</evidence>
<sequence>FPVTEKEAYLRNIRLSLEEYNYAVKYYDTMKVKDVFEQEISMCRQMVQLLPFRIEGVNSGRIALPPPIPAL</sequence>
<protein>
    <submittedName>
        <fullName evidence="1">Uncharacterized protein</fullName>
    </submittedName>
</protein>
<proteinExistence type="predicted"/>
<evidence type="ECO:0000313" key="2">
    <source>
        <dbReference type="Proteomes" id="UP000324800"/>
    </source>
</evidence>
<reference evidence="1 2" key="1">
    <citation type="submission" date="2019-03" db="EMBL/GenBank/DDBJ databases">
        <title>Single cell metagenomics reveals metabolic interactions within the superorganism composed of flagellate Streblomastix strix and complex community of Bacteroidetes bacteria on its surface.</title>
        <authorList>
            <person name="Treitli S.C."/>
            <person name="Kolisko M."/>
            <person name="Husnik F."/>
            <person name="Keeling P."/>
            <person name="Hampl V."/>
        </authorList>
    </citation>
    <scope>NUCLEOTIDE SEQUENCE [LARGE SCALE GENOMIC DNA]</scope>
    <source>
        <strain evidence="1">ST1C</strain>
    </source>
</reference>
<gene>
    <name evidence="1" type="ORF">EZS28_034378</name>
</gene>
<dbReference type="AlphaFoldDB" id="A0A5J4UH14"/>
<dbReference type="InterPro" id="IPR022083">
    <property type="entry name" value="KBP"/>
</dbReference>
<dbReference type="EMBL" id="SNRW01015726">
    <property type="protein sequence ID" value="KAA6370096.1"/>
    <property type="molecule type" value="Genomic_DNA"/>
</dbReference>
<organism evidence="1 2">
    <name type="scientific">Streblomastix strix</name>
    <dbReference type="NCBI Taxonomy" id="222440"/>
    <lineage>
        <taxon>Eukaryota</taxon>
        <taxon>Metamonada</taxon>
        <taxon>Preaxostyla</taxon>
        <taxon>Oxymonadida</taxon>
        <taxon>Streblomastigidae</taxon>
        <taxon>Streblomastix</taxon>
    </lineage>
</organism>
<comment type="caution">
    <text evidence="1">The sequence shown here is derived from an EMBL/GenBank/DDBJ whole genome shotgun (WGS) entry which is preliminary data.</text>
</comment>
<dbReference type="Pfam" id="PF12309">
    <property type="entry name" value="KBP_C"/>
    <property type="match status" value="1"/>
</dbReference>
<feature type="non-terminal residue" evidence="1">
    <location>
        <position position="1"/>
    </location>
</feature>
<accession>A0A5J4UH14</accession>
<dbReference type="Proteomes" id="UP000324800">
    <property type="component" value="Unassembled WGS sequence"/>
</dbReference>